<evidence type="ECO:0000313" key="2">
    <source>
        <dbReference type="EMBL" id="KAF6217678.1"/>
    </source>
</evidence>
<dbReference type="EMBL" id="JACCJB010000026">
    <property type="protein sequence ID" value="KAF6217678.1"/>
    <property type="molecule type" value="Genomic_DNA"/>
</dbReference>
<dbReference type="AlphaFoldDB" id="A0A8H6C5Y5"/>
<dbReference type="RefSeq" id="XP_037147113.1">
    <property type="nucleotide sequence ID" value="XM_037297677.1"/>
</dbReference>
<feature type="compositionally biased region" description="Basic residues" evidence="1">
    <location>
        <begin position="37"/>
        <end position="46"/>
    </location>
</feature>
<dbReference type="Proteomes" id="UP000593566">
    <property type="component" value="Unassembled WGS sequence"/>
</dbReference>
<feature type="compositionally biased region" description="Basic and acidic residues" evidence="1">
    <location>
        <begin position="7"/>
        <end position="19"/>
    </location>
</feature>
<reference evidence="2 3" key="1">
    <citation type="journal article" date="2020" name="Genomics">
        <title>Complete, high-quality genomes from long-read metagenomic sequencing of two wolf lichen thalli reveals enigmatic genome architecture.</title>
        <authorList>
            <person name="McKenzie S.K."/>
            <person name="Walston R.F."/>
            <person name="Allen J.L."/>
        </authorList>
    </citation>
    <scope>NUCLEOTIDE SEQUENCE [LARGE SCALE GENOMIC DNA]</scope>
    <source>
        <strain evidence="2">WasteWater1</strain>
    </source>
</reference>
<feature type="region of interest" description="Disordered" evidence="1">
    <location>
        <begin position="1"/>
        <end position="51"/>
    </location>
</feature>
<evidence type="ECO:0000256" key="1">
    <source>
        <dbReference type="SAM" id="MobiDB-lite"/>
    </source>
</evidence>
<comment type="caution">
    <text evidence="2">The sequence shown here is derived from an EMBL/GenBank/DDBJ whole genome shotgun (WGS) entry which is preliminary data.</text>
</comment>
<keyword evidence="3" id="KW-1185">Reference proteome</keyword>
<dbReference type="GeneID" id="59335181"/>
<evidence type="ECO:0000313" key="3">
    <source>
        <dbReference type="Proteomes" id="UP000593566"/>
    </source>
</evidence>
<sequence>MAPAPPKCEKAVTRYDNKITPKPAVKYEPTSTPTPKPKGKAARKSKTTVGLESRPKLGCVTPELTKALNHMARGFTPISDRKLIEEFFRYHRYQLRSNTDDESRADNDGRVQVASEELNNVVDTSKWFRETAEIPPQAQALLEQYSGLVPEQVIPHVTDLTHLTGALKGGERRGLSNDTAFFLHGLESFDKFWQDLGAASGSKLRVDARAEKATEATLSLPWSTPDDKMLVFTVRRE</sequence>
<protein>
    <submittedName>
        <fullName evidence="2">Uncharacterized protein</fullName>
    </submittedName>
</protein>
<proteinExistence type="predicted"/>
<accession>A0A8H6C5Y5</accession>
<organism evidence="2 3">
    <name type="scientific">Letharia lupina</name>
    <dbReference type="NCBI Taxonomy" id="560253"/>
    <lineage>
        <taxon>Eukaryota</taxon>
        <taxon>Fungi</taxon>
        <taxon>Dikarya</taxon>
        <taxon>Ascomycota</taxon>
        <taxon>Pezizomycotina</taxon>
        <taxon>Lecanoromycetes</taxon>
        <taxon>OSLEUM clade</taxon>
        <taxon>Lecanoromycetidae</taxon>
        <taxon>Lecanorales</taxon>
        <taxon>Lecanorineae</taxon>
        <taxon>Parmeliaceae</taxon>
        <taxon>Letharia</taxon>
    </lineage>
</organism>
<gene>
    <name evidence="2" type="ORF">HO133_006780</name>
</gene>
<name>A0A8H6C5Y5_9LECA</name>